<organism evidence="1 2">
    <name type="scientific">Aerophobetes bacterium</name>
    <dbReference type="NCBI Taxonomy" id="2030807"/>
    <lineage>
        <taxon>Bacteria</taxon>
        <taxon>Candidatus Aerophobota</taxon>
    </lineage>
</organism>
<comment type="caution">
    <text evidence="1">The sequence shown here is derived from an EMBL/GenBank/DDBJ whole genome shotgun (WGS) entry which is preliminary data.</text>
</comment>
<dbReference type="PANTHER" id="PTHR43576">
    <property type="entry name" value="ALPHA-L-ARABINOFURANOSIDASE C-RELATED"/>
    <property type="match status" value="1"/>
</dbReference>
<evidence type="ECO:0000313" key="2">
    <source>
        <dbReference type="Proteomes" id="UP000316360"/>
    </source>
</evidence>
<dbReference type="EMBL" id="SOKJ01000439">
    <property type="protein sequence ID" value="TET07164.1"/>
    <property type="molecule type" value="Genomic_DNA"/>
</dbReference>
<evidence type="ECO:0000313" key="1">
    <source>
        <dbReference type="EMBL" id="TET07164.1"/>
    </source>
</evidence>
<accession>A0A523RN03</accession>
<dbReference type="Proteomes" id="UP000316360">
    <property type="component" value="Unassembled WGS sequence"/>
</dbReference>
<feature type="non-terminal residue" evidence="1">
    <location>
        <position position="93"/>
    </location>
</feature>
<gene>
    <name evidence="1" type="ORF">E3J84_07715</name>
</gene>
<name>A0A523RN03_UNCAE</name>
<dbReference type="PANTHER" id="PTHR43576:SF3">
    <property type="entry name" value="ALPHA-L-ARABINOFURANOSIDASE C"/>
    <property type="match status" value="1"/>
</dbReference>
<dbReference type="SUPFAM" id="SSF51445">
    <property type="entry name" value="(Trans)glycosidases"/>
    <property type="match status" value="1"/>
</dbReference>
<reference evidence="1 2" key="1">
    <citation type="submission" date="2019-03" db="EMBL/GenBank/DDBJ databases">
        <title>Metabolic potential of uncultured bacteria and archaea associated with petroleum seepage in deep-sea sediments.</title>
        <authorList>
            <person name="Dong X."/>
            <person name="Hubert C."/>
        </authorList>
    </citation>
    <scope>NUCLEOTIDE SEQUENCE [LARGE SCALE GENOMIC DNA]</scope>
    <source>
        <strain evidence="1">E44_bin7</strain>
    </source>
</reference>
<dbReference type="Gene3D" id="3.20.20.80">
    <property type="entry name" value="Glycosidases"/>
    <property type="match status" value="1"/>
</dbReference>
<sequence>MKQDYKIRIDGERVIGKINPNIYGHFIEHLGRCIYGGIYEEGSPLSDKDGFRKDVLGVVKKIRCPILRWPGGNFASNYHWEDGIGPKDERPVR</sequence>
<dbReference type="InterPro" id="IPR017853">
    <property type="entry name" value="GH"/>
</dbReference>
<dbReference type="AlphaFoldDB" id="A0A523RN03"/>
<protein>
    <submittedName>
        <fullName evidence="1">Alpha-N-arabinofuranosidase</fullName>
    </submittedName>
</protein>
<proteinExistence type="predicted"/>
<dbReference type="GO" id="GO:0000272">
    <property type="term" value="P:polysaccharide catabolic process"/>
    <property type="evidence" value="ECO:0007669"/>
    <property type="project" value="TreeGrafter"/>
</dbReference>